<keyword evidence="7" id="KW-0812">Transmembrane</keyword>
<protein>
    <recommendedName>
        <fullName evidence="6">UDP-glucuronic acid decarboxylase 1</fullName>
        <ecNumber evidence="5">4.1.1.35</ecNumber>
    </recommendedName>
    <alternativeName>
        <fullName evidence="16">UDP-glucuronate decarboxylase 1</fullName>
    </alternativeName>
</protein>
<accession>A0A1E4TL70</accession>
<evidence type="ECO:0000256" key="7">
    <source>
        <dbReference type="ARBA" id="ARBA00022692"/>
    </source>
</evidence>
<evidence type="ECO:0000256" key="13">
    <source>
        <dbReference type="ARBA" id="ARBA00023136"/>
    </source>
</evidence>
<keyword evidence="8" id="KW-0210">Decarboxylase</keyword>
<dbReference type="InterPro" id="IPR044516">
    <property type="entry name" value="UXS-like"/>
</dbReference>
<evidence type="ECO:0000256" key="5">
    <source>
        <dbReference type="ARBA" id="ARBA00012290"/>
    </source>
</evidence>
<evidence type="ECO:0000256" key="1">
    <source>
        <dbReference type="ARBA" id="ARBA00001911"/>
    </source>
</evidence>
<dbReference type="GO" id="GO:0033320">
    <property type="term" value="P:UDP-D-xylose biosynthetic process"/>
    <property type="evidence" value="ECO:0007669"/>
    <property type="project" value="UniProtKB-UniPathway"/>
</dbReference>
<organism evidence="19 20">
    <name type="scientific">Tortispora caseinolytica NRRL Y-17796</name>
    <dbReference type="NCBI Taxonomy" id="767744"/>
    <lineage>
        <taxon>Eukaryota</taxon>
        <taxon>Fungi</taxon>
        <taxon>Dikarya</taxon>
        <taxon>Ascomycota</taxon>
        <taxon>Saccharomycotina</taxon>
        <taxon>Trigonopsidomycetes</taxon>
        <taxon>Trigonopsidales</taxon>
        <taxon>Trigonopsidaceae</taxon>
        <taxon>Tortispora</taxon>
    </lineage>
</organism>
<dbReference type="PANTHER" id="PTHR43078">
    <property type="entry name" value="UDP-GLUCURONIC ACID DECARBOXYLASE-RELATED"/>
    <property type="match status" value="1"/>
</dbReference>
<comment type="similarity">
    <text evidence="4">Belongs to the NAD(P)-dependent epimerase/dehydratase family. UDP-glucuronic acid decarboxylase subfamily.</text>
</comment>
<dbReference type="GO" id="GO:0042732">
    <property type="term" value="P:D-xylose metabolic process"/>
    <property type="evidence" value="ECO:0007669"/>
    <property type="project" value="InterPro"/>
</dbReference>
<dbReference type="PANTHER" id="PTHR43078:SF6">
    <property type="entry name" value="UDP-GLUCURONIC ACID DECARBOXYLASE 1"/>
    <property type="match status" value="1"/>
</dbReference>
<evidence type="ECO:0000256" key="3">
    <source>
        <dbReference type="ARBA" id="ARBA00005100"/>
    </source>
</evidence>
<dbReference type="GO" id="GO:0048040">
    <property type="term" value="F:UDP-glucuronate decarboxylase activity"/>
    <property type="evidence" value="ECO:0007669"/>
    <property type="project" value="UniProtKB-EC"/>
</dbReference>
<dbReference type="Gene3D" id="3.40.50.720">
    <property type="entry name" value="NAD(P)-binding Rossmann-like Domain"/>
    <property type="match status" value="1"/>
</dbReference>
<dbReference type="EC" id="4.1.1.35" evidence="5"/>
<evidence type="ECO:0000256" key="4">
    <source>
        <dbReference type="ARBA" id="ARBA00007505"/>
    </source>
</evidence>
<evidence type="ECO:0000256" key="2">
    <source>
        <dbReference type="ARBA" id="ARBA00004447"/>
    </source>
</evidence>
<evidence type="ECO:0000313" key="19">
    <source>
        <dbReference type="EMBL" id="ODV92492.1"/>
    </source>
</evidence>
<dbReference type="SUPFAM" id="SSF51735">
    <property type="entry name" value="NAD(P)-binding Rossmann-fold domains"/>
    <property type="match status" value="1"/>
</dbReference>
<keyword evidence="11" id="KW-0520">NAD</keyword>
<comment type="subcellular location">
    <subcellularLocation>
        <location evidence="2">Golgi apparatus</location>
        <location evidence="2">Golgi stack membrane</location>
        <topology evidence="2">Single-pass type II membrane protein</topology>
    </subcellularLocation>
</comment>
<keyword evidence="13" id="KW-0472">Membrane</keyword>
<dbReference type="InterPro" id="IPR036291">
    <property type="entry name" value="NAD(P)-bd_dom_sf"/>
</dbReference>
<dbReference type="CDD" id="cd05230">
    <property type="entry name" value="UGD_SDR_e"/>
    <property type="match status" value="1"/>
</dbReference>
<evidence type="ECO:0000256" key="9">
    <source>
        <dbReference type="ARBA" id="ARBA00022968"/>
    </source>
</evidence>
<evidence type="ECO:0000256" key="8">
    <source>
        <dbReference type="ARBA" id="ARBA00022793"/>
    </source>
</evidence>
<dbReference type="UniPathway" id="UPA00796">
    <property type="reaction ID" value="UER00771"/>
</dbReference>
<evidence type="ECO:0000256" key="15">
    <source>
        <dbReference type="ARBA" id="ARBA00023239"/>
    </source>
</evidence>
<dbReference type="OrthoDB" id="331544at2759"/>
<dbReference type="Proteomes" id="UP000095023">
    <property type="component" value="Unassembled WGS sequence"/>
</dbReference>
<keyword evidence="9" id="KW-0735">Signal-anchor</keyword>
<evidence type="ECO:0000256" key="14">
    <source>
        <dbReference type="ARBA" id="ARBA00023180"/>
    </source>
</evidence>
<evidence type="ECO:0000259" key="18">
    <source>
        <dbReference type="Pfam" id="PF16363"/>
    </source>
</evidence>
<sequence>MNGRIETKERLTRRYSSSRGDISNDLLEELGRSWKSIKIDGYGSVPKHFQHVRKLNPIEKKSILVSGGAGFVGSHLVDRLMLMGHNVIVVDNFLTGSKDNILHWMDHPNFELLRHDIVEPLQIEVDYIYHLACPASPVHYQTNPIKTLKTAFIGTLNMLGLAKRTKSRILIASTSEVYGDPEVHPQKEDYNGSVSCTGPRACYDEGKRAAEALAYSFQSQNDVDIRVARIFNTYGPRMKWNDGRVVSNFILQALRDEPMTVYGDGSATRSFQFVYDLVEGLMRLMDSNCTEPVNIGNPVEYSVLELSSMVKDTVKEFNPSCSSVLVFKHAIEDDPRRRRPDISRAKEQLNWSPKWSVQRGLQLTVKYFVSELEENS</sequence>
<proteinExistence type="inferred from homology"/>
<dbReference type="GO" id="GO:0070403">
    <property type="term" value="F:NAD+ binding"/>
    <property type="evidence" value="ECO:0007669"/>
    <property type="project" value="InterPro"/>
</dbReference>
<dbReference type="EMBL" id="KV453841">
    <property type="protein sequence ID" value="ODV92492.1"/>
    <property type="molecule type" value="Genomic_DNA"/>
</dbReference>
<keyword evidence="20" id="KW-1185">Reference proteome</keyword>
<evidence type="ECO:0000256" key="11">
    <source>
        <dbReference type="ARBA" id="ARBA00023027"/>
    </source>
</evidence>
<evidence type="ECO:0000256" key="6">
    <source>
        <dbReference type="ARBA" id="ARBA00018816"/>
    </source>
</evidence>
<dbReference type="GO" id="GO:0032580">
    <property type="term" value="C:Golgi cisterna membrane"/>
    <property type="evidence" value="ECO:0007669"/>
    <property type="project" value="UniProtKB-SubCell"/>
</dbReference>
<evidence type="ECO:0000256" key="16">
    <source>
        <dbReference type="ARBA" id="ARBA00031585"/>
    </source>
</evidence>
<keyword evidence="12" id="KW-0333">Golgi apparatus</keyword>
<evidence type="ECO:0000256" key="17">
    <source>
        <dbReference type="ARBA" id="ARBA00049410"/>
    </source>
</evidence>
<evidence type="ECO:0000256" key="12">
    <source>
        <dbReference type="ARBA" id="ARBA00023034"/>
    </source>
</evidence>
<name>A0A1E4TL70_9ASCO</name>
<gene>
    <name evidence="19" type="ORF">CANCADRAFT_30638</name>
</gene>
<dbReference type="AlphaFoldDB" id="A0A1E4TL70"/>
<keyword evidence="10" id="KW-1133">Transmembrane helix</keyword>
<comment type="catalytic activity">
    <reaction evidence="17">
        <text>UDP-alpha-D-glucuronate + H(+) = UDP-alpha-D-xylose + CO2</text>
        <dbReference type="Rhea" id="RHEA:23916"/>
        <dbReference type="ChEBI" id="CHEBI:15378"/>
        <dbReference type="ChEBI" id="CHEBI:16526"/>
        <dbReference type="ChEBI" id="CHEBI:57632"/>
        <dbReference type="ChEBI" id="CHEBI:58052"/>
        <dbReference type="EC" id="4.1.1.35"/>
    </reaction>
    <physiologicalReaction direction="left-to-right" evidence="17">
        <dbReference type="Rhea" id="RHEA:23917"/>
    </physiologicalReaction>
</comment>
<dbReference type="InterPro" id="IPR016040">
    <property type="entry name" value="NAD(P)-bd_dom"/>
</dbReference>
<reference evidence="20" key="1">
    <citation type="submission" date="2016-02" db="EMBL/GenBank/DDBJ databases">
        <title>Comparative genomics of biotechnologically important yeasts.</title>
        <authorList>
            <consortium name="DOE Joint Genome Institute"/>
            <person name="Riley R."/>
            <person name="Haridas S."/>
            <person name="Wolfe K.H."/>
            <person name="Lopes M.R."/>
            <person name="Hittinger C.T."/>
            <person name="Goker M."/>
            <person name="Salamov A."/>
            <person name="Wisecaver J."/>
            <person name="Long T.M."/>
            <person name="Aerts A.L."/>
            <person name="Barry K."/>
            <person name="Choi C."/>
            <person name="Clum A."/>
            <person name="Coughlan A.Y."/>
            <person name="Deshpande S."/>
            <person name="Douglass A.P."/>
            <person name="Hanson S.J."/>
            <person name="Klenk H.-P."/>
            <person name="Labutti K."/>
            <person name="Lapidus A."/>
            <person name="Lindquist E."/>
            <person name="Lipzen A."/>
            <person name="Meier-Kolthoff J.P."/>
            <person name="Ohm R.A."/>
            <person name="Otillar R.P."/>
            <person name="Pangilinan J."/>
            <person name="Peng Y."/>
            <person name="Rokas A."/>
            <person name="Rosa C.A."/>
            <person name="Scheuner C."/>
            <person name="Sibirny A.A."/>
            <person name="Slot J.C."/>
            <person name="Stielow J.B."/>
            <person name="Sun H."/>
            <person name="Kurtzman C.P."/>
            <person name="Blackwell M."/>
            <person name="Jeffries T.W."/>
            <person name="Grigoriev I.V."/>
        </authorList>
    </citation>
    <scope>NUCLEOTIDE SEQUENCE [LARGE SCALE GENOMIC DNA]</scope>
    <source>
        <strain evidence="20">NRRL Y-17796</strain>
    </source>
</reference>
<dbReference type="Pfam" id="PF16363">
    <property type="entry name" value="GDP_Man_Dehyd"/>
    <property type="match status" value="1"/>
</dbReference>
<comment type="pathway">
    <text evidence="3">Nucleotide-sugar biosynthesis; UDP-alpha-D-xylose biosynthesis; UDP-alpha-D-xylose from UDP-alpha-D-glucuronate: step 1/1.</text>
</comment>
<dbReference type="FunFam" id="3.40.50.720:FF:000065">
    <property type="entry name" value="UDP-glucuronic acid decarboxylase 1"/>
    <property type="match status" value="1"/>
</dbReference>
<keyword evidence="14" id="KW-0325">Glycoprotein</keyword>
<feature type="domain" description="NAD(P)-binding" evidence="18">
    <location>
        <begin position="64"/>
        <end position="362"/>
    </location>
</feature>
<keyword evidence="15" id="KW-0456">Lyase</keyword>
<evidence type="ECO:0000256" key="10">
    <source>
        <dbReference type="ARBA" id="ARBA00022989"/>
    </source>
</evidence>
<evidence type="ECO:0000313" key="20">
    <source>
        <dbReference type="Proteomes" id="UP000095023"/>
    </source>
</evidence>
<comment type="cofactor">
    <cofactor evidence="1">
        <name>NAD(+)</name>
        <dbReference type="ChEBI" id="CHEBI:57540"/>
    </cofactor>
</comment>